<dbReference type="Proteomes" id="UP000034927">
    <property type="component" value="Unassembled WGS sequence"/>
</dbReference>
<dbReference type="Gene3D" id="3.40.630.30">
    <property type="match status" value="1"/>
</dbReference>
<feature type="domain" description="N-acetyltransferase" evidence="1">
    <location>
        <begin position="1"/>
        <end position="110"/>
    </location>
</feature>
<evidence type="ECO:0000313" key="2">
    <source>
        <dbReference type="EMBL" id="KKP59401.1"/>
    </source>
</evidence>
<dbReference type="InterPro" id="IPR016181">
    <property type="entry name" value="Acyl_CoA_acyltransferase"/>
</dbReference>
<dbReference type="EMBL" id="LBPO01000002">
    <property type="protein sequence ID" value="KKP59401.1"/>
    <property type="molecule type" value="Genomic_DNA"/>
</dbReference>
<accession>A0A0G0B6Q6</accession>
<dbReference type="AlphaFoldDB" id="A0A0G0B6Q6"/>
<sequence length="110" mass="12968">MQIRKEEKESRAIKIIAEEDGVMVGHAYLYLIYNNLHTEPYGLLEDICVEEKFRNAGIGTKLLQMIIEEAKLNKCYKLIGTSRMARQTVHDWYKRLGFVEHGLEFRMDFK</sequence>
<dbReference type="GO" id="GO:0016747">
    <property type="term" value="F:acyltransferase activity, transferring groups other than amino-acyl groups"/>
    <property type="evidence" value="ECO:0007669"/>
    <property type="project" value="InterPro"/>
</dbReference>
<name>A0A0G0B6Q6_9BACT</name>
<dbReference type="CDD" id="cd04301">
    <property type="entry name" value="NAT_SF"/>
    <property type="match status" value="1"/>
</dbReference>
<protein>
    <submittedName>
        <fullName evidence="2">GCN5-related N-acetyltransferase</fullName>
    </submittedName>
</protein>
<dbReference type="PROSITE" id="PS51186">
    <property type="entry name" value="GNAT"/>
    <property type="match status" value="1"/>
</dbReference>
<evidence type="ECO:0000313" key="3">
    <source>
        <dbReference type="Proteomes" id="UP000034927"/>
    </source>
</evidence>
<dbReference type="InterPro" id="IPR000182">
    <property type="entry name" value="GNAT_dom"/>
</dbReference>
<dbReference type="SUPFAM" id="SSF55729">
    <property type="entry name" value="Acyl-CoA N-acyltransferases (Nat)"/>
    <property type="match status" value="1"/>
</dbReference>
<dbReference type="Pfam" id="PF00583">
    <property type="entry name" value="Acetyltransf_1"/>
    <property type="match status" value="1"/>
</dbReference>
<evidence type="ECO:0000259" key="1">
    <source>
        <dbReference type="PROSITE" id="PS51186"/>
    </source>
</evidence>
<keyword evidence="2" id="KW-0808">Transferase</keyword>
<proteinExistence type="predicted"/>
<reference evidence="2 3" key="1">
    <citation type="journal article" date="2015" name="Nature">
        <title>rRNA introns, odd ribosomes, and small enigmatic genomes across a large radiation of phyla.</title>
        <authorList>
            <person name="Brown C.T."/>
            <person name="Hug L.A."/>
            <person name="Thomas B.C."/>
            <person name="Sharon I."/>
            <person name="Castelle C.J."/>
            <person name="Singh A."/>
            <person name="Wilkins M.J."/>
            <person name="Williams K.H."/>
            <person name="Banfield J.F."/>
        </authorList>
    </citation>
    <scope>NUCLEOTIDE SEQUENCE [LARGE SCALE GENOMIC DNA]</scope>
</reference>
<gene>
    <name evidence="2" type="ORF">UR53_C0002G0015</name>
</gene>
<comment type="caution">
    <text evidence="2">The sequence shown here is derived from an EMBL/GenBank/DDBJ whole genome shotgun (WGS) entry which is preliminary data.</text>
</comment>
<organism evidence="2 3">
    <name type="scientific">Candidatus Magasanikbacteria bacterium GW2011_GWC2_34_16</name>
    <dbReference type="NCBI Taxonomy" id="1619045"/>
    <lineage>
        <taxon>Bacteria</taxon>
        <taxon>Candidatus Magasanikiibacteriota</taxon>
    </lineage>
</organism>